<dbReference type="InterPro" id="IPR009875">
    <property type="entry name" value="PilZ_domain"/>
</dbReference>
<dbReference type="RefSeq" id="WP_079603049.1">
    <property type="nucleotide sequence ID" value="NZ_LT670817.1"/>
</dbReference>
<dbReference type="SUPFAM" id="SSF141371">
    <property type="entry name" value="PilZ domain-like"/>
    <property type="match status" value="1"/>
</dbReference>
<gene>
    <name evidence="2" type="ORF">SAMN05443248_4208</name>
</gene>
<evidence type="ECO:0000313" key="2">
    <source>
        <dbReference type="EMBL" id="SHH24953.1"/>
    </source>
</evidence>
<evidence type="ECO:0000259" key="1">
    <source>
        <dbReference type="Pfam" id="PF07238"/>
    </source>
</evidence>
<name>A0A1M5RGQ2_9BRAD</name>
<protein>
    <submittedName>
        <fullName evidence="2">PilZ domain-containing protein</fullName>
    </submittedName>
</protein>
<feature type="domain" description="PilZ" evidence="1">
    <location>
        <begin position="21"/>
        <end position="79"/>
    </location>
</feature>
<reference evidence="2 3" key="1">
    <citation type="submission" date="2016-11" db="EMBL/GenBank/DDBJ databases">
        <authorList>
            <person name="Jaros S."/>
            <person name="Januszkiewicz K."/>
            <person name="Wedrychowicz H."/>
        </authorList>
    </citation>
    <scope>NUCLEOTIDE SEQUENCE [LARGE SCALE GENOMIC DNA]</scope>
    <source>
        <strain evidence="2 3">GAS138</strain>
    </source>
</reference>
<dbReference type="AlphaFoldDB" id="A0A1M5RGQ2"/>
<dbReference type="OrthoDB" id="8479831at2"/>
<sequence>MKARHLNREVRRTRHLSAWIKVEGRAHCECQVLDISTHGAKVIVASAVPDRFELAFSEGGQHRVCEVVWRRAKMLGVKFIF</sequence>
<accession>A0A1M5RGQ2</accession>
<dbReference type="Proteomes" id="UP000189796">
    <property type="component" value="Chromosome I"/>
</dbReference>
<proteinExistence type="predicted"/>
<dbReference type="Gene3D" id="2.40.10.220">
    <property type="entry name" value="predicted glycosyltransferase like domains"/>
    <property type="match status" value="1"/>
</dbReference>
<dbReference type="EMBL" id="LT670817">
    <property type="protein sequence ID" value="SHH24953.1"/>
    <property type="molecule type" value="Genomic_DNA"/>
</dbReference>
<evidence type="ECO:0000313" key="3">
    <source>
        <dbReference type="Proteomes" id="UP000189796"/>
    </source>
</evidence>
<organism evidence="2 3">
    <name type="scientific">Bradyrhizobium erythrophlei</name>
    <dbReference type="NCBI Taxonomy" id="1437360"/>
    <lineage>
        <taxon>Bacteria</taxon>
        <taxon>Pseudomonadati</taxon>
        <taxon>Pseudomonadota</taxon>
        <taxon>Alphaproteobacteria</taxon>
        <taxon>Hyphomicrobiales</taxon>
        <taxon>Nitrobacteraceae</taxon>
        <taxon>Bradyrhizobium</taxon>
    </lineage>
</organism>
<dbReference type="Pfam" id="PF07238">
    <property type="entry name" value="PilZ"/>
    <property type="match status" value="1"/>
</dbReference>
<dbReference type="GO" id="GO:0035438">
    <property type="term" value="F:cyclic-di-GMP binding"/>
    <property type="evidence" value="ECO:0007669"/>
    <property type="project" value="InterPro"/>
</dbReference>